<dbReference type="EMBL" id="AHNR02000014">
    <property type="protein sequence ID" value="EKR56453.1"/>
    <property type="molecule type" value="Genomic_DNA"/>
</dbReference>
<dbReference type="Proteomes" id="UP000001340">
    <property type="component" value="Unassembled WGS sequence"/>
</dbReference>
<protein>
    <submittedName>
        <fullName evidence="2">Uncharacterized protein</fullName>
    </submittedName>
</protein>
<evidence type="ECO:0000256" key="1">
    <source>
        <dbReference type="SAM" id="Coils"/>
    </source>
</evidence>
<sequence length="67" mass="7965">MGRCREEEYISLIDRKNNQIEKLKRNLEDFSETEVKILQKRFPEEKNTISILPGLKVFQIKITPGMK</sequence>
<name>A0A0E2DAG2_LEPIR</name>
<feature type="coiled-coil region" evidence="1">
    <location>
        <begin position="6"/>
        <end position="40"/>
    </location>
</feature>
<organism evidence="2 3">
    <name type="scientific">Leptospira interrogans str. UI 12758</name>
    <dbReference type="NCBI Taxonomy" id="1049938"/>
    <lineage>
        <taxon>Bacteria</taxon>
        <taxon>Pseudomonadati</taxon>
        <taxon>Spirochaetota</taxon>
        <taxon>Spirochaetia</taxon>
        <taxon>Leptospirales</taxon>
        <taxon>Leptospiraceae</taxon>
        <taxon>Leptospira</taxon>
    </lineage>
</organism>
<evidence type="ECO:0000313" key="2">
    <source>
        <dbReference type="EMBL" id="EKR56453.1"/>
    </source>
</evidence>
<dbReference type="AlphaFoldDB" id="A0A0E2DAG2"/>
<comment type="caution">
    <text evidence="2">The sequence shown here is derived from an EMBL/GenBank/DDBJ whole genome shotgun (WGS) entry which is preliminary data.</text>
</comment>
<evidence type="ECO:0000313" key="3">
    <source>
        <dbReference type="Proteomes" id="UP000001340"/>
    </source>
</evidence>
<reference evidence="2 3" key="1">
    <citation type="submission" date="2012-10" db="EMBL/GenBank/DDBJ databases">
        <authorList>
            <person name="Harkins D.M."/>
            <person name="Durkin A.S."/>
            <person name="Brinkac L.M."/>
            <person name="Haft D.H."/>
            <person name="Selengut J.D."/>
            <person name="Sanka R."/>
            <person name="DePew J."/>
            <person name="Purushe J."/>
            <person name="Chanthongthip A."/>
            <person name="Lattana O."/>
            <person name="Phetsouvanh R."/>
            <person name="Newton P.N."/>
            <person name="Vinetz J.M."/>
            <person name="Sutton G.G."/>
            <person name="Nierman W.C."/>
            <person name="Fouts D.E."/>
        </authorList>
    </citation>
    <scope>NUCLEOTIDE SEQUENCE [LARGE SCALE GENOMIC DNA]</scope>
    <source>
        <strain evidence="2 3">UI 12758</strain>
    </source>
</reference>
<keyword evidence="1" id="KW-0175">Coiled coil</keyword>
<proteinExistence type="predicted"/>
<gene>
    <name evidence="2" type="ORF">LEP1GSC105_4297</name>
</gene>
<accession>A0A0E2DAG2</accession>